<accession>A0ABS5YU29</accession>
<keyword evidence="2" id="KW-0812">Transmembrane</keyword>
<reference evidence="3 4" key="1">
    <citation type="submission" date="2021-06" db="EMBL/GenBank/DDBJ databases">
        <title>Actinoplanes lichenicola sp. nov., and Actinoplanes ovalisporus sp. nov., isolated from lichen in Thailand.</title>
        <authorList>
            <person name="Saeng-In P."/>
            <person name="Kanchanasin P."/>
            <person name="Yuki M."/>
            <person name="Kudo T."/>
            <person name="Ohkuma M."/>
            <person name="Phongsopitanun W."/>
            <person name="Tanasupawat S."/>
        </authorList>
    </citation>
    <scope>NUCLEOTIDE SEQUENCE [LARGE SCALE GENOMIC DNA]</scope>
    <source>
        <strain evidence="3 4">NBRC 110975</strain>
    </source>
</reference>
<proteinExistence type="predicted"/>
<keyword evidence="2" id="KW-0472">Membrane</keyword>
<feature type="compositionally biased region" description="Basic and acidic residues" evidence="1">
    <location>
        <begin position="61"/>
        <end position="73"/>
    </location>
</feature>
<protein>
    <submittedName>
        <fullName evidence="3">Uncharacterized protein</fullName>
    </submittedName>
</protein>
<feature type="region of interest" description="Disordered" evidence="1">
    <location>
        <begin position="61"/>
        <end position="88"/>
    </location>
</feature>
<feature type="compositionally biased region" description="Low complexity" evidence="1">
    <location>
        <begin position="74"/>
        <end position="88"/>
    </location>
</feature>
<organism evidence="3 4">
    <name type="scientific">Paractinoplanes bogorensis</name>
    <dbReference type="NCBI Taxonomy" id="1610840"/>
    <lineage>
        <taxon>Bacteria</taxon>
        <taxon>Bacillati</taxon>
        <taxon>Actinomycetota</taxon>
        <taxon>Actinomycetes</taxon>
        <taxon>Micromonosporales</taxon>
        <taxon>Micromonosporaceae</taxon>
        <taxon>Paractinoplanes</taxon>
    </lineage>
</organism>
<comment type="caution">
    <text evidence="3">The sequence shown here is derived from an EMBL/GenBank/DDBJ whole genome shotgun (WGS) entry which is preliminary data.</text>
</comment>
<gene>
    <name evidence="3" type="ORF">KOI35_25940</name>
</gene>
<feature type="transmembrane region" description="Helical" evidence="2">
    <location>
        <begin position="20"/>
        <end position="39"/>
    </location>
</feature>
<evidence type="ECO:0000313" key="3">
    <source>
        <dbReference type="EMBL" id="MBU2666957.1"/>
    </source>
</evidence>
<evidence type="ECO:0000313" key="4">
    <source>
        <dbReference type="Proteomes" id="UP001519654"/>
    </source>
</evidence>
<dbReference type="InterPro" id="IPR045635">
    <property type="entry name" value="DUF6412"/>
</dbReference>
<keyword evidence="2" id="KW-1133">Transmembrane helix</keyword>
<dbReference type="Pfam" id="PF19950">
    <property type="entry name" value="DUF6412"/>
    <property type="match status" value="1"/>
</dbReference>
<evidence type="ECO:0000256" key="1">
    <source>
        <dbReference type="SAM" id="MobiDB-lite"/>
    </source>
</evidence>
<dbReference type="EMBL" id="JAHKKG010000008">
    <property type="protein sequence ID" value="MBU2666957.1"/>
    <property type="molecule type" value="Genomic_DNA"/>
</dbReference>
<name>A0ABS5YU29_9ACTN</name>
<dbReference type="Proteomes" id="UP001519654">
    <property type="component" value="Unassembled WGS sequence"/>
</dbReference>
<keyword evidence="4" id="KW-1185">Reference proteome</keyword>
<dbReference type="RefSeq" id="WP_215791104.1">
    <property type="nucleotide sequence ID" value="NZ_JAHKKG010000008.1"/>
</dbReference>
<evidence type="ECO:0000256" key="2">
    <source>
        <dbReference type="SAM" id="Phobius"/>
    </source>
</evidence>
<sequence length="88" mass="9321">MTWLSAIWWLVSMLTDAGPSKLAGVLVIAALAAVLLVLVRPARPGDSAIIGLALRRRADKTGVPRYRDPDAPGRTRPRGPTARPLAAA</sequence>